<evidence type="ECO:0008006" key="8">
    <source>
        <dbReference type="Google" id="ProtNLM"/>
    </source>
</evidence>
<organism evidence="6 7">
    <name type="scientific">Enterococcus saccharolyticus subsp. saccharolyticus ATCC 43076</name>
    <dbReference type="NCBI Taxonomy" id="1139996"/>
    <lineage>
        <taxon>Bacteria</taxon>
        <taxon>Bacillati</taxon>
        <taxon>Bacillota</taxon>
        <taxon>Bacilli</taxon>
        <taxon>Lactobacillales</taxon>
        <taxon>Enterococcaceae</taxon>
        <taxon>Enterococcus</taxon>
    </lineage>
</organism>
<evidence type="ECO:0000256" key="1">
    <source>
        <dbReference type="ARBA" id="ARBA00022475"/>
    </source>
</evidence>
<dbReference type="Gene3D" id="3.40.190.10">
    <property type="entry name" value="Periplasmic binding protein-like II"/>
    <property type="match status" value="3"/>
</dbReference>
<keyword evidence="1" id="KW-1003">Cell membrane</keyword>
<evidence type="ECO:0000256" key="5">
    <source>
        <dbReference type="ARBA" id="ARBA00023288"/>
    </source>
</evidence>
<keyword evidence="3" id="KW-0472">Membrane</keyword>
<proteinExistence type="predicted"/>
<dbReference type="PROSITE" id="PS00018">
    <property type="entry name" value="EF_HAND_1"/>
    <property type="match status" value="1"/>
</dbReference>
<dbReference type="PROSITE" id="PS51257">
    <property type="entry name" value="PROKAR_LIPOPROTEIN"/>
    <property type="match status" value="1"/>
</dbReference>
<accession>S0NEL0</accession>
<dbReference type="HOGENOM" id="CLU_021021_3_0_9"/>
<dbReference type="STRING" id="41997.RV16_GL002018"/>
<dbReference type="InterPro" id="IPR006059">
    <property type="entry name" value="SBP"/>
</dbReference>
<dbReference type="SUPFAM" id="SSF53850">
    <property type="entry name" value="Periplasmic binding protein-like II"/>
    <property type="match status" value="1"/>
</dbReference>
<dbReference type="OrthoDB" id="9787283at2"/>
<keyword evidence="5" id="KW-0449">Lipoprotein</keyword>
<reference evidence="6 7" key="1">
    <citation type="submission" date="2013-03" db="EMBL/GenBank/DDBJ databases">
        <title>The Genome Sequence of Enterococcus saccharolyticus ATCC_43076 (Illumina only assembly).</title>
        <authorList>
            <consortium name="The Broad Institute Genomics Platform"/>
            <consortium name="The Broad Institute Genome Sequencing Center for Infectious Disease"/>
            <person name="Earl A."/>
            <person name="Russ C."/>
            <person name="Gilmore M."/>
            <person name="Surin D."/>
            <person name="Walker B."/>
            <person name="Young S."/>
            <person name="Zeng Q."/>
            <person name="Gargeya S."/>
            <person name="Fitzgerald M."/>
            <person name="Haas B."/>
            <person name="Abouelleil A."/>
            <person name="Allen A.W."/>
            <person name="Alvarado L."/>
            <person name="Arachchi H.M."/>
            <person name="Berlin A.M."/>
            <person name="Chapman S.B."/>
            <person name="Gainer-Dewar J."/>
            <person name="Goldberg J."/>
            <person name="Griggs A."/>
            <person name="Gujja S."/>
            <person name="Hansen M."/>
            <person name="Howarth C."/>
            <person name="Imamovic A."/>
            <person name="Ireland A."/>
            <person name="Larimer J."/>
            <person name="McCowan C."/>
            <person name="Murphy C."/>
            <person name="Pearson M."/>
            <person name="Poon T.W."/>
            <person name="Priest M."/>
            <person name="Roberts A."/>
            <person name="Saif S."/>
            <person name="Shea T."/>
            <person name="Sisk P."/>
            <person name="Sykes S."/>
            <person name="Wortman J."/>
            <person name="Nusbaum C."/>
            <person name="Birren B."/>
        </authorList>
    </citation>
    <scope>NUCLEOTIDE SEQUENCE [LARGE SCALE GENOMIC DNA]</scope>
    <source>
        <strain evidence="6 7">ATCC 43076</strain>
    </source>
</reference>
<name>S0NEL0_9ENTE</name>
<evidence type="ECO:0000313" key="6">
    <source>
        <dbReference type="EMBL" id="EOT26370.1"/>
    </source>
</evidence>
<dbReference type="InterPro" id="IPR050490">
    <property type="entry name" value="Bact_solute-bd_prot1"/>
</dbReference>
<dbReference type="InterPro" id="IPR018247">
    <property type="entry name" value="EF_Hand_1_Ca_BS"/>
</dbReference>
<gene>
    <name evidence="6" type="ORF">OMQ_02145</name>
</gene>
<keyword evidence="7" id="KW-1185">Reference proteome</keyword>
<dbReference type="PANTHER" id="PTHR43649">
    <property type="entry name" value="ARABINOSE-BINDING PROTEIN-RELATED"/>
    <property type="match status" value="1"/>
</dbReference>
<evidence type="ECO:0000256" key="3">
    <source>
        <dbReference type="ARBA" id="ARBA00023136"/>
    </source>
</evidence>
<dbReference type="AlphaFoldDB" id="S0NEL0"/>
<comment type="caution">
    <text evidence="6">The sequence shown here is derived from an EMBL/GenBank/DDBJ whole genome shotgun (WGS) entry which is preliminary data.</text>
</comment>
<dbReference type="Pfam" id="PF13416">
    <property type="entry name" value="SBP_bac_8"/>
    <property type="match status" value="1"/>
</dbReference>
<keyword evidence="4" id="KW-0564">Palmitate</keyword>
<dbReference type="eggNOG" id="COG1653">
    <property type="taxonomic scope" value="Bacteria"/>
</dbReference>
<dbReference type="EMBL" id="AHYT01000010">
    <property type="protein sequence ID" value="EOT26370.1"/>
    <property type="molecule type" value="Genomic_DNA"/>
</dbReference>
<evidence type="ECO:0000313" key="7">
    <source>
        <dbReference type="Proteomes" id="UP000014136"/>
    </source>
</evidence>
<keyword evidence="2" id="KW-0732">Signal</keyword>
<dbReference type="PANTHER" id="PTHR43649:SF33">
    <property type="entry name" value="POLYGALACTURONAN_RHAMNOGALACTURONAN-BINDING PROTEIN YTCQ"/>
    <property type="match status" value="1"/>
</dbReference>
<dbReference type="PATRIC" id="fig|1139996.3.peg.2109"/>
<protein>
    <recommendedName>
        <fullName evidence="8">Extracellular solute-binding protein</fullName>
    </recommendedName>
</protein>
<sequence>MKSWKKTAMLAILPFVLTGCGDKESTEEAPTNADGDVIMTIGQQTAPNSKLPKGDSYSDNAYRRIIKEKLGIELKSAFEANGEDYDRQVSLAIASGEIPDMMVVSRDDLEELVDNDLVADLTDVYDEYASDRVKDIYDSYDGFTLDMATIDDRLMAIPGTTNDFGPNMVWIRQDWLDKLNIKLDEDGNNAISLEELESTAKQFKEKDPGETGKSTGLALANWLSSQDHGGSGYTATAIMNSFGAYPKVYLKDDKGKVYYGSNTEEMKESLVYLNRLFEDGLLDPQFGTRTYDDINAMMVNGELGIVPGPWHIPDWGLVQARATNSNAAFVPYALEDNSGNGKINESEKSATGGFIVVRKGFEKPEALIEIINLLFDDIATSKDMENDYPELYEYAQLAVDGSVKPVNIELFPNLSEIDDAVEATNAAEGKTNIEDITKFIVQNNARKIKAYLDNPEEASPSDWALYASRVLAVNNVMNGTREKNLLNDVHPIVINQTLSSMERNGAQISKLEEEMFIKFVTGEESLDNFDKYVKTWNTQGGEIIVNEIQQLEDEKE</sequence>
<evidence type="ECO:0000256" key="4">
    <source>
        <dbReference type="ARBA" id="ARBA00023139"/>
    </source>
</evidence>
<evidence type="ECO:0000256" key="2">
    <source>
        <dbReference type="ARBA" id="ARBA00022729"/>
    </source>
</evidence>
<dbReference type="RefSeq" id="WP_016175906.1">
    <property type="nucleotide sequence ID" value="NZ_KE136390.1"/>
</dbReference>
<dbReference type="Proteomes" id="UP000014136">
    <property type="component" value="Unassembled WGS sequence"/>
</dbReference>